<dbReference type="InterPro" id="IPR051203">
    <property type="entry name" value="Polysaccharide_Synthase-Rel"/>
</dbReference>
<name>F1YUJ0_9PROT</name>
<dbReference type="InterPro" id="IPR003869">
    <property type="entry name" value="Polysac_CapD-like"/>
</dbReference>
<organism evidence="4 5">
    <name type="scientific">Acetobacter pomorum DM001</name>
    <dbReference type="NCBI Taxonomy" id="945681"/>
    <lineage>
        <taxon>Bacteria</taxon>
        <taxon>Pseudomonadati</taxon>
        <taxon>Pseudomonadota</taxon>
        <taxon>Alphaproteobacteria</taxon>
        <taxon>Acetobacterales</taxon>
        <taxon>Acetobacteraceae</taxon>
        <taxon>Acetobacter</taxon>
    </lineage>
</organism>
<accession>F1YUJ0</accession>
<keyword evidence="2" id="KW-0812">Transmembrane</keyword>
<dbReference type="SUPFAM" id="SSF51735">
    <property type="entry name" value="NAD(P)-binding Rossmann-fold domains"/>
    <property type="match status" value="2"/>
</dbReference>
<dbReference type="PANTHER" id="PTHR43318">
    <property type="entry name" value="UDP-N-ACETYLGLUCOSAMINE 4,6-DEHYDRATASE"/>
    <property type="match status" value="1"/>
</dbReference>
<comment type="caution">
    <text evidence="4">The sequence shown here is derived from an EMBL/GenBank/DDBJ whole genome shotgun (WGS) entry which is preliminary data.</text>
</comment>
<gene>
    <name evidence="4" type="primary">capD</name>
    <name evidence="4" type="ORF">APO_1612</name>
</gene>
<comment type="similarity">
    <text evidence="1">Belongs to the polysaccharide synthase family.</text>
</comment>
<sequence length="684" mass="74041">MLRYRCKIMASQHSQPLHRNPRLRPVNRIAVNIVLDGVLAALAAPLARWLAAPQDGLLHPLWFLAGGAITLLVSGLPFRMPQQYWRFSGVSDLLGIAGASIASSVLFSCGLVAVGFPLPSLTFPIIYALVLLVMLGGLRVGYRLAHRIALRRANLRRVVLIGADTVADLYLRALERNPEAGIRVVGLVALGTHQAGRRIHNVPILGHVEDIGAVLDRLAKNNMLPESLVVTDPSFRGRALTNVLDAAAVHGISVLRTPALTDLTPAERVQLRPVPLEDLLNRPQVPLDREGMERLVGNRTVLVTGAGGTIGSELVRQIALLGPKRLILLDHGEFELWQIDVELADCAPHVPREVVVADVRDEARLDDVMARFRPELVFHAAALKHVPIVEANPAEGLLTNVHGTRVVADTASRHGAQAMVVISTDKAVNPSSLMGASKRAAEMYCQALDVRARASGKANAMRCVTVRFGNVLGSTGSVVPLFRRQLERGGPLTVTHPEMRRYFMTVPEAVGLVLQASVRGMRHTDGSGTDDLLRHGGIFVLDMGEPVRIVDLARQMIRMAGLRPDEDVTIRFTGLRPGEKLYEELFHGREAPVPTDEPGLLMATPRLVDLEQIRQEVDQITAYAREGDVQAALRILALLVPEFDHNPAGEVRALAPESAASGAMAAGVVHSGQAQADGNEQVAL</sequence>
<dbReference type="Pfam" id="PF02719">
    <property type="entry name" value="Polysacc_synt_2"/>
    <property type="match status" value="1"/>
</dbReference>
<evidence type="ECO:0000259" key="3">
    <source>
        <dbReference type="Pfam" id="PF02719"/>
    </source>
</evidence>
<evidence type="ECO:0000313" key="4">
    <source>
        <dbReference type="EMBL" id="EGE47629.1"/>
    </source>
</evidence>
<proteinExistence type="inferred from homology"/>
<feature type="domain" description="Polysaccharide biosynthesis protein CapD-like" evidence="3">
    <location>
        <begin position="301"/>
        <end position="598"/>
    </location>
</feature>
<feature type="transmembrane region" description="Helical" evidence="2">
    <location>
        <begin position="90"/>
        <end position="115"/>
    </location>
</feature>
<evidence type="ECO:0000256" key="1">
    <source>
        <dbReference type="ARBA" id="ARBA00007430"/>
    </source>
</evidence>
<keyword evidence="2" id="KW-0472">Membrane</keyword>
<dbReference type="EMBL" id="AEUP01000028">
    <property type="protein sequence ID" value="EGE47629.1"/>
    <property type="molecule type" value="Genomic_DNA"/>
</dbReference>
<dbReference type="PANTHER" id="PTHR43318:SF1">
    <property type="entry name" value="POLYSACCHARIDE BIOSYNTHESIS PROTEIN EPSC-RELATED"/>
    <property type="match status" value="1"/>
</dbReference>
<dbReference type="AlphaFoldDB" id="F1YUJ0"/>
<dbReference type="CDD" id="cd05237">
    <property type="entry name" value="UDP_invert_4-6DH_SDR_e"/>
    <property type="match status" value="1"/>
</dbReference>
<evidence type="ECO:0000256" key="2">
    <source>
        <dbReference type="SAM" id="Phobius"/>
    </source>
</evidence>
<dbReference type="Proteomes" id="UP000018454">
    <property type="component" value="Unassembled WGS sequence"/>
</dbReference>
<feature type="transmembrane region" description="Helical" evidence="2">
    <location>
        <begin position="57"/>
        <end position="78"/>
    </location>
</feature>
<keyword evidence="2" id="KW-1133">Transmembrane helix</keyword>
<reference evidence="4 5" key="1">
    <citation type="journal article" date="2011" name="Science">
        <title>Drosophila microbiome modulates host developmental and metabolic homeostasis via insulin signaling.</title>
        <authorList>
            <person name="Shin S.C."/>
            <person name="Kim S.H."/>
            <person name="You H."/>
            <person name="Kim B."/>
            <person name="Kim A.C."/>
            <person name="Lee K.A."/>
            <person name="Yoon J.H."/>
            <person name="Ryu J.H."/>
            <person name="Lee W.J."/>
        </authorList>
    </citation>
    <scope>NUCLEOTIDE SEQUENCE [LARGE SCALE GENOMIC DNA]</scope>
    <source>
        <strain evidence="4 5">DM001</strain>
    </source>
</reference>
<dbReference type="Gene3D" id="3.40.50.720">
    <property type="entry name" value="NAD(P)-binding Rossmann-like Domain"/>
    <property type="match status" value="2"/>
</dbReference>
<dbReference type="InterPro" id="IPR036291">
    <property type="entry name" value="NAD(P)-bd_dom_sf"/>
</dbReference>
<dbReference type="Pfam" id="PF13727">
    <property type="entry name" value="CoA_binding_3"/>
    <property type="match status" value="1"/>
</dbReference>
<protein>
    <submittedName>
        <fullName evidence="4">Capsular polysaccharide biosynthesis protein CapD</fullName>
    </submittedName>
</protein>
<feature type="transmembrane region" description="Helical" evidence="2">
    <location>
        <begin position="29"/>
        <end position="51"/>
    </location>
</feature>
<evidence type="ECO:0000313" key="5">
    <source>
        <dbReference type="Proteomes" id="UP000018454"/>
    </source>
</evidence>
<feature type="transmembrane region" description="Helical" evidence="2">
    <location>
        <begin position="121"/>
        <end position="142"/>
    </location>
</feature>